<comment type="caution">
    <text evidence="1">The sequence shown here is derived from an EMBL/GenBank/DDBJ whole genome shotgun (WGS) entry which is preliminary data.</text>
</comment>
<reference evidence="2" key="1">
    <citation type="submission" date="2014-09" db="EMBL/GenBank/DDBJ databases">
        <authorList>
            <person name="Mudge J."/>
            <person name="Ramaraj T."/>
            <person name="Lindquist I.E."/>
            <person name="Bharti A.K."/>
            <person name="Sundararajan A."/>
            <person name="Cameron C.T."/>
            <person name="Woodward J.E."/>
            <person name="May G.D."/>
            <person name="Brubaker C."/>
            <person name="Broadhvest J."/>
            <person name="Wilkins T.A."/>
        </authorList>
    </citation>
    <scope>NUCLEOTIDE SEQUENCE</scope>
    <source>
        <strain evidence="2">cv. AKA8401</strain>
    </source>
</reference>
<dbReference type="Proteomes" id="UP000032142">
    <property type="component" value="Unassembled WGS sequence"/>
</dbReference>
<organism evidence="1 2">
    <name type="scientific">Gossypium arboreum</name>
    <name type="common">Tree cotton</name>
    <name type="synonym">Gossypium nanking</name>
    <dbReference type="NCBI Taxonomy" id="29729"/>
    <lineage>
        <taxon>Eukaryota</taxon>
        <taxon>Viridiplantae</taxon>
        <taxon>Streptophyta</taxon>
        <taxon>Embryophyta</taxon>
        <taxon>Tracheophyta</taxon>
        <taxon>Spermatophyta</taxon>
        <taxon>Magnoliopsida</taxon>
        <taxon>eudicotyledons</taxon>
        <taxon>Gunneridae</taxon>
        <taxon>Pentapetalae</taxon>
        <taxon>rosids</taxon>
        <taxon>malvids</taxon>
        <taxon>Malvales</taxon>
        <taxon>Malvaceae</taxon>
        <taxon>Malvoideae</taxon>
        <taxon>Gossypium</taxon>
    </lineage>
</organism>
<keyword evidence="2" id="KW-1185">Reference proteome</keyword>
<sequence>MHVTILHTISQFDT</sequence>
<proteinExistence type="predicted"/>
<evidence type="ECO:0000313" key="1">
    <source>
        <dbReference type="EMBL" id="KHG08916.1"/>
    </source>
</evidence>
<gene>
    <name evidence="1" type="ORF">F383_36293</name>
</gene>
<accession>A0A0B0NCZ3</accession>
<protein>
    <submittedName>
        <fullName evidence="1">Uncharacterized protein</fullName>
    </submittedName>
</protein>
<dbReference type="EMBL" id="JRRC01515626">
    <property type="protein sequence ID" value="KHG08916.1"/>
    <property type="molecule type" value="Genomic_DNA"/>
</dbReference>
<evidence type="ECO:0000313" key="2">
    <source>
        <dbReference type="Proteomes" id="UP000032142"/>
    </source>
</evidence>
<name>A0A0B0NCZ3_GOSAR</name>